<dbReference type="AlphaFoldDB" id="A0A812VYY1"/>
<reference evidence="1" key="1">
    <citation type="submission" date="2021-02" db="EMBL/GenBank/DDBJ databases">
        <authorList>
            <person name="Dougan E. K."/>
            <person name="Rhodes N."/>
            <person name="Thang M."/>
            <person name="Chan C."/>
        </authorList>
    </citation>
    <scope>NUCLEOTIDE SEQUENCE</scope>
</reference>
<evidence type="ECO:0000313" key="1">
    <source>
        <dbReference type="EMBL" id="CAE7659888.1"/>
    </source>
</evidence>
<protein>
    <submittedName>
        <fullName evidence="1">Uncharacterized protein</fullName>
    </submittedName>
</protein>
<sequence length="150" mass="16299">MSNLWAPGRVPVEAISTRMALRQLLLGRGWFNETRPPTCTSLTPSMRGVTKKHHKAGFLAVARRVLELRGLPPAGEAEAEEAWRIGQAWVPVYRRLELLTPLVGDAAELAVNADRATALEEAGMQSELGLMFSQECSPRNLAIQAGALVG</sequence>
<proteinExistence type="predicted"/>
<evidence type="ECO:0000313" key="2">
    <source>
        <dbReference type="Proteomes" id="UP000649617"/>
    </source>
</evidence>
<gene>
    <name evidence="1" type="ORF">SPIL2461_LOCUS17868</name>
</gene>
<feature type="non-terminal residue" evidence="1">
    <location>
        <position position="1"/>
    </location>
</feature>
<dbReference type="OrthoDB" id="447401at2759"/>
<name>A0A812VYY1_SYMPI</name>
<dbReference type="Proteomes" id="UP000649617">
    <property type="component" value="Unassembled WGS sequence"/>
</dbReference>
<dbReference type="EMBL" id="CAJNIZ010043418">
    <property type="protein sequence ID" value="CAE7659888.1"/>
    <property type="molecule type" value="Genomic_DNA"/>
</dbReference>
<keyword evidence="2" id="KW-1185">Reference proteome</keyword>
<comment type="caution">
    <text evidence="1">The sequence shown here is derived from an EMBL/GenBank/DDBJ whole genome shotgun (WGS) entry which is preliminary data.</text>
</comment>
<organism evidence="1 2">
    <name type="scientific">Symbiodinium pilosum</name>
    <name type="common">Dinoflagellate</name>
    <dbReference type="NCBI Taxonomy" id="2952"/>
    <lineage>
        <taxon>Eukaryota</taxon>
        <taxon>Sar</taxon>
        <taxon>Alveolata</taxon>
        <taxon>Dinophyceae</taxon>
        <taxon>Suessiales</taxon>
        <taxon>Symbiodiniaceae</taxon>
        <taxon>Symbiodinium</taxon>
    </lineage>
</organism>
<accession>A0A812VYY1</accession>